<dbReference type="PANTHER" id="PTHR43180">
    <property type="entry name" value="3-OXOACYL-(ACYL-CARRIER-PROTEIN) REDUCTASE (AFU_ORTHOLOGUE AFUA_6G11210)"/>
    <property type="match status" value="1"/>
</dbReference>
<dbReference type="AlphaFoldDB" id="W9SE65"/>
<dbReference type="Gene3D" id="3.40.50.720">
    <property type="entry name" value="NAD(P)-binding Rossmann-like Domain"/>
    <property type="match status" value="2"/>
</dbReference>
<dbReference type="SUPFAM" id="SSF51735">
    <property type="entry name" value="NAD(P)-binding Rossmann-fold domains"/>
    <property type="match status" value="1"/>
</dbReference>
<evidence type="ECO:0000313" key="3">
    <source>
        <dbReference type="EMBL" id="EXC01947.1"/>
    </source>
</evidence>
<name>W9SE65_9ROSA</name>
<dbReference type="InterPro" id="IPR036291">
    <property type="entry name" value="NAD(P)-bd_dom_sf"/>
</dbReference>
<evidence type="ECO:0000256" key="1">
    <source>
        <dbReference type="ARBA" id="ARBA00006484"/>
    </source>
</evidence>
<dbReference type="Proteomes" id="UP000030645">
    <property type="component" value="Unassembled WGS sequence"/>
</dbReference>
<dbReference type="EMBL" id="KE345337">
    <property type="protein sequence ID" value="EXC01947.1"/>
    <property type="molecule type" value="Genomic_DNA"/>
</dbReference>
<accession>W9SE65</accession>
<protein>
    <submittedName>
        <fullName evidence="3">Momilactone A synthase</fullName>
    </submittedName>
</protein>
<dbReference type="GO" id="GO:0016491">
    <property type="term" value="F:oxidoreductase activity"/>
    <property type="evidence" value="ECO:0007669"/>
    <property type="project" value="UniProtKB-KW"/>
</dbReference>
<evidence type="ECO:0000256" key="2">
    <source>
        <dbReference type="ARBA" id="ARBA00023002"/>
    </source>
</evidence>
<evidence type="ECO:0000313" key="4">
    <source>
        <dbReference type="Proteomes" id="UP000030645"/>
    </source>
</evidence>
<dbReference type="Pfam" id="PF13561">
    <property type="entry name" value="adh_short_C2"/>
    <property type="match status" value="2"/>
</dbReference>
<proteinExistence type="inferred from homology"/>
<comment type="similarity">
    <text evidence="1">Belongs to the short-chain dehydrogenases/reductases (SDR) family.</text>
</comment>
<dbReference type="PANTHER" id="PTHR43180:SF45">
    <property type="entry name" value="SECOISOLARICIRESINOL DEHYDROGENASE-LIKE ISOFORM X1"/>
    <property type="match status" value="1"/>
</dbReference>
<sequence>MRSRLAGTARLYARYGAKVVIADSQDDLGSTVRDSINNLSHNDAVSFVHCDVTEESEVQNAVDFAVEKHGKLNVTFNNAGTTGTLTPTILDVNRADFNKVFDDYDPGGEGQHPVLVELRLGGPWRRAVRLQGIETHALVGLTKNLCVELGQYGIRDNRISPFGVVTPMLCKAMGMEKEAVEEVVSATVNLKEATVMAEDVAEAAVFLGSDESKYVSGMNIVIDGGYSVTNPVLRENMTKYFGN</sequence>
<dbReference type="PRINTS" id="PR00081">
    <property type="entry name" value="GDHRDH"/>
</dbReference>
<keyword evidence="2" id="KW-0560">Oxidoreductase</keyword>
<dbReference type="STRING" id="981085.W9SE65"/>
<organism evidence="3 4">
    <name type="scientific">Morus notabilis</name>
    <dbReference type="NCBI Taxonomy" id="981085"/>
    <lineage>
        <taxon>Eukaryota</taxon>
        <taxon>Viridiplantae</taxon>
        <taxon>Streptophyta</taxon>
        <taxon>Embryophyta</taxon>
        <taxon>Tracheophyta</taxon>
        <taxon>Spermatophyta</taxon>
        <taxon>Magnoliopsida</taxon>
        <taxon>eudicotyledons</taxon>
        <taxon>Gunneridae</taxon>
        <taxon>Pentapetalae</taxon>
        <taxon>rosids</taxon>
        <taxon>fabids</taxon>
        <taxon>Rosales</taxon>
        <taxon>Moraceae</taxon>
        <taxon>Moreae</taxon>
        <taxon>Morus</taxon>
    </lineage>
</organism>
<dbReference type="InterPro" id="IPR002347">
    <property type="entry name" value="SDR_fam"/>
</dbReference>
<keyword evidence="4" id="KW-1185">Reference proteome</keyword>
<reference evidence="4" key="1">
    <citation type="submission" date="2013-01" db="EMBL/GenBank/DDBJ databases">
        <title>Draft Genome Sequence of a Mulberry Tree, Morus notabilis C.K. Schneid.</title>
        <authorList>
            <person name="He N."/>
            <person name="Zhao S."/>
        </authorList>
    </citation>
    <scope>NUCLEOTIDE SEQUENCE</scope>
</reference>
<gene>
    <name evidence="3" type="ORF">L484_018861</name>
</gene>
<dbReference type="eggNOG" id="KOG0725">
    <property type="taxonomic scope" value="Eukaryota"/>
</dbReference>